<gene>
    <name evidence="2" type="ORF">EA473_03280</name>
</gene>
<protein>
    <submittedName>
        <fullName evidence="2">Uncharacterized protein</fullName>
    </submittedName>
</protein>
<comment type="caution">
    <text evidence="2">The sequence shown here is derived from an EMBL/GenBank/DDBJ whole genome shotgun (WGS) entry which is preliminary data.</text>
</comment>
<keyword evidence="3" id="KW-1185">Reference proteome</keyword>
<dbReference type="EMBL" id="REGA01000002">
    <property type="protein sequence ID" value="RQG97110.1"/>
    <property type="molecule type" value="Genomic_DNA"/>
</dbReference>
<evidence type="ECO:0000313" key="3">
    <source>
        <dbReference type="Proteomes" id="UP000282323"/>
    </source>
</evidence>
<feature type="compositionally biased region" description="Basic and acidic residues" evidence="1">
    <location>
        <begin position="70"/>
        <end position="81"/>
    </location>
</feature>
<organism evidence="2 3">
    <name type="scientific">Natrarchaeobius chitinivorans</name>
    <dbReference type="NCBI Taxonomy" id="1679083"/>
    <lineage>
        <taxon>Archaea</taxon>
        <taxon>Methanobacteriati</taxon>
        <taxon>Methanobacteriota</taxon>
        <taxon>Stenosarchaea group</taxon>
        <taxon>Halobacteria</taxon>
        <taxon>Halobacteriales</taxon>
        <taxon>Natrialbaceae</taxon>
        <taxon>Natrarchaeobius</taxon>
    </lineage>
</organism>
<feature type="region of interest" description="Disordered" evidence="1">
    <location>
        <begin position="122"/>
        <end position="166"/>
    </location>
</feature>
<evidence type="ECO:0000256" key="1">
    <source>
        <dbReference type="SAM" id="MobiDB-lite"/>
    </source>
</evidence>
<dbReference type="Proteomes" id="UP000282323">
    <property type="component" value="Unassembled WGS sequence"/>
</dbReference>
<evidence type="ECO:0000313" key="2">
    <source>
        <dbReference type="EMBL" id="RQG97110.1"/>
    </source>
</evidence>
<sequence length="166" mass="18315">MIVLRTPAVVEVAGCPLCYRECSHSFRSSATLFGRLTVGSPEYPFALGVHSSDTNRRLNRAIRTVRENDRYEPPAKTEEITPGRATPPSPPIGLIGAGISLIGVDTGMLENGIDDSTWQLVKPRHDSRRRRDERADSNGTDKGPIRTERSKAYVTTNAGRTRKSDH</sequence>
<reference evidence="2 3" key="1">
    <citation type="submission" date="2018-10" db="EMBL/GenBank/DDBJ databases">
        <title>Natrarchaeobius chitinivorans gen. nov., sp. nov., and Natrarchaeobius haloalkaliphilus sp. nov., alkaliphilic, chitin-utilizing haloarchaea from hypersaline alkaline lakes.</title>
        <authorList>
            <person name="Sorokin D.Y."/>
            <person name="Elcheninov A.G."/>
            <person name="Kostrikina N.A."/>
            <person name="Bale N.J."/>
            <person name="Sinninghe Damste J.S."/>
            <person name="Khijniak T.V."/>
            <person name="Kublanov I.V."/>
            <person name="Toshchakov S.V."/>
        </authorList>
    </citation>
    <scope>NUCLEOTIDE SEQUENCE [LARGE SCALE GENOMIC DNA]</scope>
    <source>
        <strain evidence="2 3">AArcht4T</strain>
    </source>
</reference>
<feature type="region of interest" description="Disordered" evidence="1">
    <location>
        <begin position="70"/>
        <end position="90"/>
    </location>
</feature>
<dbReference type="AlphaFoldDB" id="A0A3N6MJ81"/>
<proteinExistence type="predicted"/>
<accession>A0A3N6MJ81</accession>
<name>A0A3N6MJ81_NATCH</name>